<dbReference type="RefSeq" id="WP_091244490.1">
    <property type="nucleotide sequence ID" value="NZ_FNIR01000006.1"/>
</dbReference>
<gene>
    <name evidence="8" type="ORF">SAMN05660199_02131</name>
</gene>
<dbReference type="PANTHER" id="PTHR10851">
    <property type="entry name" value="PYRIDOXINE-5-PHOSPHATE OXIDASE"/>
    <property type="match status" value="1"/>
</dbReference>
<dbReference type="OrthoDB" id="9780392at2"/>
<evidence type="ECO:0000313" key="8">
    <source>
        <dbReference type="EMBL" id="SDO54865.1"/>
    </source>
</evidence>
<protein>
    <submittedName>
        <fullName evidence="8">Pyridoxamine 5'-phosphate oxidase</fullName>
    </submittedName>
</protein>
<evidence type="ECO:0000313" key="9">
    <source>
        <dbReference type="Proteomes" id="UP000199088"/>
    </source>
</evidence>
<dbReference type="EMBL" id="FNIR01000006">
    <property type="protein sequence ID" value="SDO54865.1"/>
    <property type="molecule type" value="Genomic_DNA"/>
</dbReference>
<evidence type="ECO:0000256" key="4">
    <source>
        <dbReference type="ARBA" id="ARBA00022643"/>
    </source>
</evidence>
<dbReference type="GO" id="GO:0010181">
    <property type="term" value="F:FMN binding"/>
    <property type="evidence" value="ECO:0007669"/>
    <property type="project" value="InterPro"/>
</dbReference>
<dbReference type="InterPro" id="IPR012349">
    <property type="entry name" value="Split_barrel_FMN-bd"/>
</dbReference>
<dbReference type="GO" id="GO:0004733">
    <property type="term" value="F:pyridoxamine phosphate oxidase activity"/>
    <property type="evidence" value="ECO:0007669"/>
    <property type="project" value="InterPro"/>
</dbReference>
<dbReference type="InterPro" id="IPR019576">
    <property type="entry name" value="Pyridoxamine_oxidase_dimer_C"/>
</dbReference>
<accession>A0A1H0KG42</accession>
<dbReference type="AlphaFoldDB" id="A0A1H0KG42"/>
<evidence type="ECO:0000256" key="5">
    <source>
        <dbReference type="ARBA" id="ARBA00023002"/>
    </source>
</evidence>
<keyword evidence="5" id="KW-0560">Oxidoreductase</keyword>
<sequence>MTAAFDLHADGAPPADPLDLARSWLPADDDPDRPQVVLSTVGEDGCPDARTVLLSGVDGSGFAFHTSRGSRKVAQLAAVPRASMTVLWPGFTRQLVLRGPVVAEEAGPLTRAWSARSDHLRRLAWLNTDELAAQDLAARRLGWAADVPVDAGSTPAPSWVGFRLRPVELTFWAGGADTASRRLRYVRQDDGWRWQHLAG</sequence>
<dbReference type="InterPro" id="IPR000659">
    <property type="entry name" value="Pyridox_Oxase"/>
</dbReference>
<dbReference type="STRING" id="1052260.SAMN05660199_02131"/>
<dbReference type="InterPro" id="IPR011576">
    <property type="entry name" value="Pyridox_Oxase_N"/>
</dbReference>
<evidence type="ECO:0000256" key="2">
    <source>
        <dbReference type="ARBA" id="ARBA00007301"/>
    </source>
</evidence>
<dbReference type="Proteomes" id="UP000199088">
    <property type="component" value="Unassembled WGS sequence"/>
</dbReference>
<organism evidence="8 9">
    <name type="scientific">Klenkia soli</name>
    <dbReference type="NCBI Taxonomy" id="1052260"/>
    <lineage>
        <taxon>Bacteria</taxon>
        <taxon>Bacillati</taxon>
        <taxon>Actinomycetota</taxon>
        <taxon>Actinomycetes</taxon>
        <taxon>Geodermatophilales</taxon>
        <taxon>Geodermatophilaceae</taxon>
        <taxon>Klenkia</taxon>
    </lineage>
</organism>
<keyword evidence="9" id="KW-1185">Reference proteome</keyword>
<dbReference type="SUPFAM" id="SSF50475">
    <property type="entry name" value="FMN-binding split barrel"/>
    <property type="match status" value="1"/>
</dbReference>
<dbReference type="GO" id="GO:0008615">
    <property type="term" value="P:pyridoxine biosynthetic process"/>
    <property type="evidence" value="ECO:0007669"/>
    <property type="project" value="InterPro"/>
</dbReference>
<dbReference type="Pfam" id="PF01243">
    <property type="entry name" value="PNPOx_N"/>
    <property type="match status" value="1"/>
</dbReference>
<keyword evidence="4" id="KW-0288">FMN</keyword>
<evidence type="ECO:0000256" key="3">
    <source>
        <dbReference type="ARBA" id="ARBA00022630"/>
    </source>
</evidence>
<comment type="similarity">
    <text evidence="2">Belongs to the pyridoxamine 5'-phosphate oxidase family.</text>
</comment>
<evidence type="ECO:0000259" key="6">
    <source>
        <dbReference type="Pfam" id="PF01243"/>
    </source>
</evidence>
<proteinExistence type="inferred from homology"/>
<evidence type="ECO:0000259" key="7">
    <source>
        <dbReference type="Pfam" id="PF10590"/>
    </source>
</evidence>
<feature type="domain" description="Pyridoxamine 5'-phosphate oxidase N-terminal" evidence="6">
    <location>
        <begin position="33"/>
        <end position="126"/>
    </location>
</feature>
<dbReference type="Pfam" id="PF10590">
    <property type="entry name" value="PNP_phzG_C"/>
    <property type="match status" value="1"/>
</dbReference>
<name>A0A1H0KG42_9ACTN</name>
<evidence type="ECO:0000256" key="1">
    <source>
        <dbReference type="ARBA" id="ARBA00001917"/>
    </source>
</evidence>
<feature type="domain" description="Pyridoxine 5'-phosphate oxidase dimerisation C-terminal" evidence="7">
    <location>
        <begin position="159"/>
        <end position="198"/>
    </location>
</feature>
<reference evidence="9" key="1">
    <citation type="submission" date="2016-10" db="EMBL/GenBank/DDBJ databases">
        <authorList>
            <person name="Varghese N."/>
            <person name="Submissions S."/>
        </authorList>
    </citation>
    <scope>NUCLEOTIDE SEQUENCE [LARGE SCALE GENOMIC DNA]</scope>
    <source>
        <strain evidence="9">DSM 45843</strain>
    </source>
</reference>
<dbReference type="PANTHER" id="PTHR10851:SF0">
    <property type="entry name" value="PYRIDOXINE-5'-PHOSPHATE OXIDASE"/>
    <property type="match status" value="1"/>
</dbReference>
<comment type="cofactor">
    <cofactor evidence="1">
        <name>FMN</name>
        <dbReference type="ChEBI" id="CHEBI:58210"/>
    </cofactor>
</comment>
<keyword evidence="3" id="KW-0285">Flavoprotein</keyword>
<dbReference type="Gene3D" id="2.30.110.10">
    <property type="entry name" value="Electron Transport, Fmn-binding Protein, Chain A"/>
    <property type="match status" value="1"/>
</dbReference>